<evidence type="ECO:0000256" key="10">
    <source>
        <dbReference type="ARBA" id="ARBA00023125"/>
    </source>
</evidence>
<evidence type="ECO:0000259" key="13">
    <source>
        <dbReference type="SMART" id="SM00849"/>
    </source>
</evidence>
<accession>A0A8J7YYS6</accession>
<comment type="caution">
    <text evidence="16">The sequence shown here is derived from an EMBL/GenBank/DDBJ whole genome shotgun (WGS) entry which is preliminary data.</text>
</comment>
<proteinExistence type="inferred from homology"/>
<evidence type="ECO:0000256" key="11">
    <source>
        <dbReference type="ARBA" id="ARBA00023163"/>
    </source>
</evidence>
<dbReference type="PANTHER" id="PTHR11203">
    <property type="entry name" value="CLEAVAGE AND POLYADENYLATION SPECIFICITY FACTOR FAMILY MEMBER"/>
    <property type="match status" value="1"/>
</dbReference>
<comment type="caution">
    <text evidence="12">Lacks conserved residue(s) required for the propagation of feature annotation.</text>
</comment>
<dbReference type="Pfam" id="PF16661">
    <property type="entry name" value="Lactamase_B_6"/>
    <property type="match status" value="1"/>
</dbReference>
<keyword evidence="1 12" id="KW-0806">Transcription termination</keyword>
<dbReference type="EMBL" id="JAACVF010000047">
    <property type="protein sequence ID" value="NCN64844.1"/>
    <property type="molecule type" value="Genomic_DNA"/>
</dbReference>
<feature type="binding site" evidence="12">
    <location>
        <position position="269"/>
    </location>
    <ligand>
        <name>Zn(2+)</name>
        <dbReference type="ChEBI" id="CHEBI:29105"/>
        <label>2</label>
    </ligand>
</feature>
<keyword evidence="6 12" id="KW-0862">Zinc</keyword>
<dbReference type="SUPFAM" id="SSF56281">
    <property type="entry name" value="Metallo-hydrolase/oxidoreductase"/>
    <property type="match status" value="1"/>
</dbReference>
<protein>
    <recommendedName>
        <fullName evidence="12">Transcription termination factor FttA</fullName>
        <ecNumber evidence="12">3.1.-.-</ecNumber>
    </recommendedName>
</protein>
<evidence type="ECO:0000256" key="2">
    <source>
        <dbReference type="ARBA" id="ARBA00022722"/>
    </source>
</evidence>
<dbReference type="SMART" id="SM01027">
    <property type="entry name" value="Beta-Casp"/>
    <property type="match status" value="1"/>
</dbReference>
<evidence type="ECO:0000256" key="7">
    <source>
        <dbReference type="ARBA" id="ARBA00022839"/>
    </source>
</evidence>
<keyword evidence="4 12" id="KW-0255">Endonuclease</keyword>
<feature type="region of interest" description="Metallo-beta-lactamase C-terminus" evidence="12">
    <location>
        <begin position="596"/>
        <end position="654"/>
    </location>
</feature>
<feature type="binding site" evidence="12">
    <location>
        <position position="374"/>
    </location>
    <ligand>
        <name>Zn(2+)</name>
        <dbReference type="ChEBI" id="CHEBI:29105"/>
        <label>1</label>
    </ligand>
</feature>
<dbReference type="GO" id="GO:0003677">
    <property type="term" value="F:DNA binding"/>
    <property type="evidence" value="ECO:0007669"/>
    <property type="project" value="UniProtKB-KW"/>
</dbReference>
<dbReference type="HAMAP" id="MF_00870">
    <property type="entry name" value="FttA"/>
    <property type="match status" value="1"/>
</dbReference>
<dbReference type="PROSITE" id="PS50084">
    <property type="entry name" value="KH_TYPE_1"/>
    <property type="match status" value="1"/>
</dbReference>
<feature type="domain" description="Metallo-beta-lactamase" evidence="13">
    <location>
        <begin position="215"/>
        <end position="438"/>
    </location>
</feature>
<keyword evidence="2 12" id="KW-0540">Nuclease</keyword>
<dbReference type="GO" id="GO:0008270">
    <property type="term" value="F:zinc ion binding"/>
    <property type="evidence" value="ECO:0007669"/>
    <property type="project" value="UniProtKB-UniRule"/>
</dbReference>
<evidence type="ECO:0000256" key="3">
    <source>
        <dbReference type="ARBA" id="ARBA00022723"/>
    </source>
</evidence>
<organism evidence="16 17">
    <name type="scientific">Candidatus Altarchaeum hamiconexum</name>
    <dbReference type="NCBI Taxonomy" id="1803513"/>
    <lineage>
        <taxon>Archaea</taxon>
        <taxon>Candidatus Altarchaeota</taxon>
        <taxon>Candidatus Altiarchaeia</taxon>
        <taxon>Candidatus Altarchaeales</taxon>
        <taxon>Candidatus Altarchaeaceae</taxon>
        <taxon>Candidatus Altarchaeum</taxon>
    </lineage>
</organism>
<gene>
    <name evidence="12" type="primary">fttA</name>
    <name evidence="16" type="ORF">GW779_01055</name>
    <name evidence="15" type="ORF">GW910_02040</name>
</gene>
<feature type="binding site" evidence="12">
    <location>
        <position position="374"/>
    </location>
    <ligand>
        <name>Zn(2+)</name>
        <dbReference type="ChEBI" id="CHEBI:29105"/>
        <label>2</label>
    </ligand>
</feature>
<keyword evidence="8 12" id="KW-0694">RNA-binding</keyword>
<dbReference type="EMBL" id="JAACQH010000014">
    <property type="protein sequence ID" value="NCS91001.1"/>
    <property type="molecule type" value="Genomic_DNA"/>
</dbReference>
<feature type="binding site" evidence="12">
    <location>
        <position position="266"/>
    </location>
    <ligand>
        <name>Zn(2+)</name>
        <dbReference type="ChEBI" id="CHEBI:29105"/>
        <label>1</label>
    </ligand>
</feature>
<dbReference type="Pfam" id="PF17214">
    <property type="entry name" value="KH_TffA"/>
    <property type="match status" value="1"/>
</dbReference>
<name>A0A8J7YYS6_9ARCH</name>
<evidence type="ECO:0000256" key="5">
    <source>
        <dbReference type="ARBA" id="ARBA00022801"/>
    </source>
</evidence>
<dbReference type="SMART" id="SM00849">
    <property type="entry name" value="Lactamase_B"/>
    <property type="match status" value="1"/>
</dbReference>
<dbReference type="CDD" id="cd16295">
    <property type="entry name" value="TTHA0252-CPSF-like_MBL-fold"/>
    <property type="match status" value="1"/>
</dbReference>
<dbReference type="AlphaFoldDB" id="A0A8J7YYS6"/>
<comment type="cofactor">
    <cofactor evidence="12">
        <name>Zn(2+)</name>
        <dbReference type="ChEBI" id="CHEBI:29105"/>
    </cofactor>
    <text evidence="12">Binds 2 Zn(2+) ions, which are required for nuclease activity.</text>
</comment>
<keyword evidence="10 12" id="KW-0238">DNA-binding</keyword>
<evidence type="ECO:0000256" key="9">
    <source>
        <dbReference type="ARBA" id="ARBA00023015"/>
    </source>
</evidence>
<dbReference type="PANTHER" id="PTHR11203:SF51">
    <property type="entry name" value="CLEAVAGE AND POLYADENYLATION SPECIFICITY FACTOR"/>
    <property type="match status" value="1"/>
</dbReference>
<feature type="binding site" evidence="12">
    <location>
        <position position="621"/>
    </location>
    <ligand>
        <name>Zn(2+)</name>
        <dbReference type="ChEBI" id="CHEBI:29105"/>
        <label>2</label>
    </ligand>
</feature>
<dbReference type="GO" id="GO:0004521">
    <property type="term" value="F:RNA endonuclease activity"/>
    <property type="evidence" value="ECO:0007669"/>
    <property type="project" value="UniProtKB-UniRule"/>
</dbReference>
<dbReference type="Gene3D" id="3.60.15.10">
    <property type="entry name" value="Ribonuclease Z/Hydroxyacylglutathione hydrolase-like"/>
    <property type="match status" value="1"/>
</dbReference>
<dbReference type="Gene3D" id="3.30.300.230">
    <property type="match status" value="1"/>
</dbReference>
<dbReference type="GO" id="GO:0003723">
    <property type="term" value="F:RNA binding"/>
    <property type="evidence" value="ECO:0007669"/>
    <property type="project" value="UniProtKB-UniRule"/>
</dbReference>
<dbReference type="Pfam" id="PF07521">
    <property type="entry name" value="RMMBL"/>
    <property type="match status" value="1"/>
</dbReference>
<feature type="region of interest" description="KHb" evidence="12">
    <location>
        <begin position="68"/>
        <end position="135"/>
    </location>
</feature>
<dbReference type="InterPro" id="IPR001279">
    <property type="entry name" value="Metallo-B-lactamas"/>
</dbReference>
<dbReference type="InterPro" id="IPR036866">
    <property type="entry name" value="RibonucZ/Hydroxyglut_hydro"/>
</dbReference>
<evidence type="ECO:0000256" key="8">
    <source>
        <dbReference type="ARBA" id="ARBA00022884"/>
    </source>
</evidence>
<dbReference type="Proteomes" id="UP000738826">
    <property type="component" value="Unassembled WGS sequence"/>
</dbReference>
<evidence type="ECO:0000313" key="17">
    <source>
        <dbReference type="Proteomes" id="UP000738826"/>
    </source>
</evidence>
<dbReference type="InterPro" id="IPR019975">
    <property type="entry name" value="aCPSF1"/>
</dbReference>
<comment type="function">
    <text evidence="12">Terminates transcription on the whole genome. Termination is linked to FttA-mediated RNA cleavage and does not require NTP hydrolysis. Cleaves endonucleolytically at the RNA exit channel of RNA polymerase (RNAP); the 5'-3' exonuclease activity of this protein degrades the nascent RNA released from RNAP.</text>
</comment>
<keyword evidence="5 12" id="KW-0378">Hydrolase</keyword>
<evidence type="ECO:0000256" key="1">
    <source>
        <dbReference type="ARBA" id="ARBA00022472"/>
    </source>
</evidence>
<keyword evidence="7 12" id="KW-0269">Exonuclease</keyword>
<dbReference type="EC" id="3.1.-.-" evidence="12"/>
<feature type="binding site" evidence="12">
    <location>
        <position position="264"/>
    </location>
    <ligand>
        <name>Zn(2+)</name>
        <dbReference type="ChEBI" id="CHEBI:29105"/>
        <label>1</label>
    </ligand>
</feature>
<dbReference type="InterPro" id="IPR022712">
    <property type="entry name" value="Beta_Casp"/>
</dbReference>
<evidence type="ECO:0000256" key="4">
    <source>
        <dbReference type="ARBA" id="ARBA00022759"/>
    </source>
</evidence>
<dbReference type="InterPro" id="IPR015946">
    <property type="entry name" value="KH_dom-like_a/b"/>
</dbReference>
<dbReference type="GO" id="GO:0004532">
    <property type="term" value="F:RNA exonuclease activity"/>
    <property type="evidence" value="ECO:0007669"/>
    <property type="project" value="UniProtKB-UniRule"/>
</dbReference>
<reference evidence="16" key="1">
    <citation type="submission" date="2019-11" db="EMBL/GenBank/DDBJ databases">
        <title>Lipid analysis of CO2-rich subsurface aquifers suggests an autotrophy-based deep biosphere with lysolipids enriched in CPR bacteria.</title>
        <authorList>
            <person name="Probst A.J."/>
            <person name="Elling F.J."/>
            <person name="Castelle C.J."/>
            <person name="Zhu Q."/>
            <person name="Elvert M."/>
            <person name="Birarda G."/>
            <person name="Holman H.-Y."/>
            <person name="Lane K.R."/>
            <person name="Ladd B."/>
            <person name="Ryan M.C."/>
            <person name="Woyke T."/>
            <person name="Hinrichs K.-U."/>
            <person name="Banfield J.F."/>
        </authorList>
    </citation>
    <scope>NUCLEOTIDE SEQUENCE</scope>
    <source>
        <strain evidence="15">CG_2015-01_33_1645</strain>
        <strain evidence="16">CG_2015-04_33_537</strain>
    </source>
</reference>
<keyword evidence="9 12" id="KW-0805">Transcription regulation</keyword>
<dbReference type="GO" id="GO:0006353">
    <property type="term" value="P:DNA-templated transcription termination"/>
    <property type="evidence" value="ECO:0007669"/>
    <property type="project" value="UniProtKB-UniRule"/>
</dbReference>
<dbReference type="Gene3D" id="3.40.50.10890">
    <property type="match status" value="1"/>
</dbReference>
<evidence type="ECO:0000313" key="16">
    <source>
        <dbReference type="EMBL" id="NCS91001.1"/>
    </source>
</evidence>
<dbReference type="InterPro" id="IPR009019">
    <property type="entry name" value="KH_sf_prok-type"/>
</dbReference>
<dbReference type="NCBIfam" id="TIGR03675">
    <property type="entry name" value="arCOG00543"/>
    <property type="match status" value="1"/>
</dbReference>
<sequence length="654" mass="74366">MKMEFKDIKRIVEQQLGNKVTKVVPEGPRIVVYVDDRKHFAEHLDEIKELALQLKKRIILRGGVSGLLDPQATIKKIKEIIPEDANITEINFDPYFENVYIEAEKLGMVIGKHGETLNEVWKQTGWNAQVIRKQQINAEIVDSIRKTIMGINMETQRTINLAKKKEWKELFEYPKNLMHERQEILHDIGFKIYRSPLSPPDWVRIMPLGGASEVGRSTFLLKTPESNILLDCGINVAAQDKNRFPDFRAADLAIDKLDAVVISHAHMDHCGFLPYLFKYGYRGPVYCTEPTRDLMTLLLLDAINIWEKNEEKALYSAKDIREVIKHTITLDYNEVANITPDMKLTLYNAGHILGSSMVHIHIGEGMHNLVYAGDMKFGDVRLLEPAQAHFLRVETLVIEGTYGGKDDEQPSRKDAEENLIKQIQETIERKGKILIPAFAVGRSQDVMLVLERYREINVPIYLDGMIWEATGIHTTYPEYLNSYLKNRTYSGDNPFLYENFHKVGSIKEREEIINSPEPCIIITTAGMMTGGPVLEYLKGLSGDEKNTLVFVGYQAKGSLGNDIQNGANDVVLPDKEGKAKRYEIKMQISTVDGFSGHADKRQLLGYLKKINPKPKKVFVVHGEKEKCVNFAYAINKFFNIDASAPQNFDGLRIA</sequence>
<comment type="subunit">
    <text evidence="12">Homodimer. Interacts with RNA polymerase (RNAP), interacts with the Spt4-Spt5 complex.</text>
</comment>
<keyword evidence="11" id="KW-0804">Transcription</keyword>
<dbReference type="Gene3D" id="3.30.300.20">
    <property type="match status" value="1"/>
</dbReference>
<dbReference type="Proteomes" id="UP000768163">
    <property type="component" value="Unassembled WGS sequence"/>
</dbReference>
<dbReference type="InterPro" id="IPR011108">
    <property type="entry name" value="RMMBL"/>
</dbReference>
<feature type="binding site" evidence="12">
    <location>
        <position position="268"/>
    </location>
    <ligand>
        <name>Zn(2+)</name>
        <dbReference type="ChEBI" id="CHEBI:29105"/>
        <label>2</label>
    </ligand>
</feature>
<evidence type="ECO:0000259" key="14">
    <source>
        <dbReference type="SMART" id="SM01027"/>
    </source>
</evidence>
<evidence type="ECO:0000256" key="6">
    <source>
        <dbReference type="ARBA" id="ARBA00022833"/>
    </source>
</evidence>
<keyword evidence="3 12" id="KW-0479">Metal-binding</keyword>
<dbReference type="InterPro" id="IPR033769">
    <property type="entry name" value="TffA_KH"/>
</dbReference>
<dbReference type="InterPro" id="IPR050698">
    <property type="entry name" value="MBL"/>
</dbReference>
<evidence type="ECO:0000256" key="12">
    <source>
        <dbReference type="HAMAP-Rule" id="MF_00870"/>
    </source>
</evidence>
<dbReference type="SUPFAM" id="SSF54814">
    <property type="entry name" value="Prokaryotic type KH domain (KH-domain type II)"/>
    <property type="match status" value="1"/>
</dbReference>
<dbReference type="Pfam" id="PF10996">
    <property type="entry name" value="Beta-Casp"/>
    <property type="match status" value="1"/>
</dbReference>
<feature type="binding site" evidence="12">
    <location>
        <position position="351"/>
    </location>
    <ligand>
        <name>Zn(2+)</name>
        <dbReference type="ChEBI" id="CHEBI:29105"/>
        <label>1</label>
    </ligand>
</feature>
<feature type="domain" description="Beta-Casp" evidence="14">
    <location>
        <begin position="443"/>
        <end position="563"/>
    </location>
</feature>
<evidence type="ECO:0000313" key="15">
    <source>
        <dbReference type="EMBL" id="NCN64844.1"/>
    </source>
</evidence>
<comment type="similarity">
    <text evidence="12">Belongs to the metallo-beta-lactamase superfamily. RNA-metabolizing metallo-beta-lactamase-like family. FttA subfamily.</text>
</comment>